<organism evidence="2 3">
    <name type="scientific">Gymnopus androsaceus JB14</name>
    <dbReference type="NCBI Taxonomy" id="1447944"/>
    <lineage>
        <taxon>Eukaryota</taxon>
        <taxon>Fungi</taxon>
        <taxon>Dikarya</taxon>
        <taxon>Basidiomycota</taxon>
        <taxon>Agaricomycotina</taxon>
        <taxon>Agaricomycetes</taxon>
        <taxon>Agaricomycetidae</taxon>
        <taxon>Agaricales</taxon>
        <taxon>Marasmiineae</taxon>
        <taxon>Omphalotaceae</taxon>
        <taxon>Gymnopus</taxon>
    </lineage>
</organism>
<dbReference type="AlphaFoldDB" id="A0A6A4IE87"/>
<dbReference type="OrthoDB" id="429813at2759"/>
<protein>
    <submittedName>
        <fullName evidence="2">Uncharacterized protein</fullName>
    </submittedName>
</protein>
<gene>
    <name evidence="2" type="ORF">BT96DRAFT_985220</name>
</gene>
<feature type="region of interest" description="Disordered" evidence="1">
    <location>
        <begin position="1"/>
        <end position="22"/>
    </location>
</feature>
<evidence type="ECO:0000313" key="3">
    <source>
        <dbReference type="Proteomes" id="UP000799118"/>
    </source>
</evidence>
<dbReference type="Proteomes" id="UP000799118">
    <property type="component" value="Unassembled WGS sequence"/>
</dbReference>
<name>A0A6A4IE87_9AGAR</name>
<proteinExistence type="predicted"/>
<dbReference type="EMBL" id="ML769389">
    <property type="protein sequence ID" value="KAE9408886.1"/>
    <property type="molecule type" value="Genomic_DNA"/>
</dbReference>
<evidence type="ECO:0000256" key="1">
    <source>
        <dbReference type="SAM" id="MobiDB-lite"/>
    </source>
</evidence>
<accession>A0A6A4IE87</accession>
<evidence type="ECO:0000313" key="2">
    <source>
        <dbReference type="EMBL" id="KAE9408886.1"/>
    </source>
</evidence>
<reference evidence="2" key="1">
    <citation type="journal article" date="2019" name="Environ. Microbiol.">
        <title>Fungal ecological strategies reflected in gene transcription - a case study of two litter decomposers.</title>
        <authorList>
            <person name="Barbi F."/>
            <person name="Kohler A."/>
            <person name="Barry K."/>
            <person name="Baskaran P."/>
            <person name="Daum C."/>
            <person name="Fauchery L."/>
            <person name="Ihrmark K."/>
            <person name="Kuo A."/>
            <person name="LaButti K."/>
            <person name="Lipzen A."/>
            <person name="Morin E."/>
            <person name="Grigoriev I.V."/>
            <person name="Henrissat B."/>
            <person name="Lindahl B."/>
            <person name="Martin F."/>
        </authorList>
    </citation>
    <scope>NUCLEOTIDE SEQUENCE</scope>
    <source>
        <strain evidence="2">JB14</strain>
    </source>
</reference>
<keyword evidence="3" id="KW-1185">Reference proteome</keyword>
<sequence length="137" mass="15222">MIHSQEGPSICHQPRTPSTRSWTPVMGGIGESLISAKQSPRDALPMVPFRKWAQDLDEAASKLSSERIAKDIPAAKIIEFVHAMEKASENTTVSSEALGGTVLTTTNIQRISKRMRELDPIGREAELWVTYWVRHGL</sequence>